<evidence type="ECO:0000256" key="1">
    <source>
        <dbReference type="SAM" id="Phobius"/>
    </source>
</evidence>
<comment type="caution">
    <text evidence="2">The sequence shown here is derived from an EMBL/GenBank/DDBJ whole genome shotgun (WGS) entry which is preliminary data.</text>
</comment>
<dbReference type="Proteomes" id="UP000014977">
    <property type="component" value="Unassembled WGS sequence"/>
</dbReference>
<keyword evidence="1" id="KW-1133">Transmembrane helix</keyword>
<organism evidence="2 3">
    <name type="scientific">Desulfococcus multivorans DSM 2059</name>
    <dbReference type="NCBI Taxonomy" id="1121405"/>
    <lineage>
        <taxon>Bacteria</taxon>
        <taxon>Pseudomonadati</taxon>
        <taxon>Thermodesulfobacteriota</taxon>
        <taxon>Desulfobacteria</taxon>
        <taxon>Desulfobacterales</taxon>
        <taxon>Desulfococcaceae</taxon>
        <taxon>Desulfococcus</taxon>
    </lineage>
</organism>
<gene>
    <name evidence="2" type="ORF">dsmv_1430</name>
</gene>
<keyword evidence="1" id="KW-0812">Transmembrane</keyword>
<keyword evidence="3" id="KW-1185">Reference proteome</keyword>
<dbReference type="AlphaFoldDB" id="S7U1V9"/>
<sequence length="105" mass="11683">MNMRGSTGYALLTVIGMAVMFFLLCIHPLFHRANVERARALRRAMVADLGITDLCLFTEAPYTRNPAVTDGHAPFQNHPLALEHMPSGIFIRPSHRLSRPANALD</sequence>
<dbReference type="EMBL" id="ATHJ01000060">
    <property type="protein sequence ID" value="EPR43000.1"/>
    <property type="molecule type" value="Genomic_DNA"/>
</dbReference>
<accession>S7U1V9</accession>
<reference evidence="2 3" key="1">
    <citation type="journal article" date="2013" name="Genome Announc.">
        <title>Draft genome sequences for three mercury-methylating, sulfate-reducing bacteria.</title>
        <authorList>
            <person name="Brown S.D."/>
            <person name="Hurt R.A.Jr."/>
            <person name="Gilmour C.C."/>
            <person name="Elias D.A."/>
        </authorList>
    </citation>
    <scope>NUCLEOTIDE SEQUENCE [LARGE SCALE GENOMIC DNA]</scope>
    <source>
        <strain evidence="2 3">DSM 2059</strain>
    </source>
</reference>
<feature type="transmembrane region" description="Helical" evidence="1">
    <location>
        <begin position="6"/>
        <end position="30"/>
    </location>
</feature>
<proteinExistence type="predicted"/>
<evidence type="ECO:0000313" key="2">
    <source>
        <dbReference type="EMBL" id="EPR43000.1"/>
    </source>
</evidence>
<evidence type="ECO:0000313" key="3">
    <source>
        <dbReference type="Proteomes" id="UP000014977"/>
    </source>
</evidence>
<dbReference type="STRING" id="897.B2D07_12685"/>
<protein>
    <submittedName>
        <fullName evidence="2">Uncharacterized protein</fullName>
    </submittedName>
</protein>
<keyword evidence="1" id="KW-0472">Membrane</keyword>
<name>S7U1V9_DESML</name>
<dbReference type="eggNOG" id="ENOG503308B">
    <property type="taxonomic scope" value="Bacteria"/>
</dbReference>